<name>A0AAY4DNT2_9TELE</name>
<organism evidence="2 3">
    <name type="scientific">Denticeps clupeoides</name>
    <name type="common">denticle herring</name>
    <dbReference type="NCBI Taxonomy" id="299321"/>
    <lineage>
        <taxon>Eukaryota</taxon>
        <taxon>Metazoa</taxon>
        <taxon>Chordata</taxon>
        <taxon>Craniata</taxon>
        <taxon>Vertebrata</taxon>
        <taxon>Euteleostomi</taxon>
        <taxon>Actinopterygii</taxon>
        <taxon>Neopterygii</taxon>
        <taxon>Teleostei</taxon>
        <taxon>Clupei</taxon>
        <taxon>Clupeiformes</taxon>
        <taxon>Denticipitoidei</taxon>
        <taxon>Denticipitidae</taxon>
        <taxon>Denticeps</taxon>
    </lineage>
</organism>
<reference evidence="2 3" key="1">
    <citation type="submission" date="2020-06" db="EMBL/GenBank/DDBJ databases">
        <authorList>
            <consortium name="Wellcome Sanger Institute Data Sharing"/>
        </authorList>
    </citation>
    <scope>NUCLEOTIDE SEQUENCE [LARGE SCALE GENOMIC DNA]</scope>
</reference>
<sequence>MVRPHSGSPRPKHRSLSDDYHSRMHHDDRFGPPSRSPRGFRGPPGKTSSWRGGHDCGRPPSFKRPPLMGERRDRPSGQWMSQNKDHYQGYPPPLDHQRGHRRPSPPRQNRPPSSQHRMSPQGPGHWGAPYHSHHSGRGAASSRPVHGLPNERFASPRHQSPYRGPSTRPSPVHEQEKGWGPNRHHSPRDRPLGRPAHGGQHWNGPSGFSHNGESSLSGSPQRKPREFHGRSSYPERWSAERDPKKQYGERGGAGHHRTEWEHRGNFHPRPYRSPSWKSSLPPHLFSAPSFSSGPRFPQPRYPPERQSGRPPKRSLDHGPHMSMGFPEHGSPKRFRREMSFRPPALRGFGGRALSIKDKSRLLKNRKFRAESIARLQGDPIRPRKLDKIPKPLKVDNPPSSQKDNLKKSVVKSEAHKASPKQSSSSADPKRDSESVSIQKGSRRSVSTHSSSPIEQRLSSDLVVVSKWQAGPRPSSPSPSPKNSAPWRDRAPKPKAESSQETLNERFSKLHDAASAREQRGHPEKIKRPVDGPKGFAVKPFRKFGTIQRPNFHPGPGPKRFPFDHPGNFRRPLMATSMPRPVFRKSQSIMSKYRNLQTVRQRGAYGRGPNAHW</sequence>
<feature type="compositionally biased region" description="Low complexity" evidence="1">
    <location>
        <begin position="31"/>
        <end position="45"/>
    </location>
</feature>
<feature type="compositionally biased region" description="Basic and acidic residues" evidence="1">
    <location>
        <begin position="237"/>
        <end position="248"/>
    </location>
</feature>
<dbReference type="Ensembl" id="ENSDCDT00010057272.1">
    <property type="protein sequence ID" value="ENSDCDP00010047060.1"/>
    <property type="gene ID" value="ENSDCDG00010028567.1"/>
</dbReference>
<dbReference type="Proteomes" id="UP000694580">
    <property type="component" value="Chromosome 6"/>
</dbReference>
<evidence type="ECO:0000313" key="3">
    <source>
        <dbReference type="Proteomes" id="UP000694580"/>
    </source>
</evidence>
<feature type="compositionally biased region" description="Polar residues" evidence="1">
    <location>
        <begin position="206"/>
        <end position="220"/>
    </location>
</feature>
<reference evidence="2" key="2">
    <citation type="submission" date="2025-08" db="UniProtKB">
        <authorList>
            <consortium name="Ensembl"/>
        </authorList>
    </citation>
    <scope>IDENTIFICATION</scope>
</reference>
<gene>
    <name evidence="2" type="primary">si:ch211-114c12.2</name>
</gene>
<dbReference type="GeneTree" id="ENSGT00410000026585"/>
<accession>A0AAY4DNT2</accession>
<protein>
    <submittedName>
        <fullName evidence="2">Uncharacterized protein</fullName>
    </submittedName>
</protein>
<proteinExistence type="predicted"/>
<evidence type="ECO:0000313" key="2">
    <source>
        <dbReference type="Ensembl" id="ENSDCDP00010047060.1"/>
    </source>
</evidence>
<feature type="compositionally biased region" description="Basic and acidic residues" evidence="1">
    <location>
        <begin position="380"/>
        <end position="393"/>
    </location>
</feature>
<feature type="compositionally biased region" description="Basic and acidic residues" evidence="1">
    <location>
        <begin position="15"/>
        <end position="30"/>
    </location>
</feature>
<feature type="compositionally biased region" description="Basic and acidic residues" evidence="1">
    <location>
        <begin position="403"/>
        <end position="416"/>
    </location>
</feature>
<keyword evidence="3" id="KW-1185">Reference proteome</keyword>
<feature type="compositionally biased region" description="Basic and acidic residues" evidence="1">
    <location>
        <begin position="302"/>
        <end position="319"/>
    </location>
</feature>
<reference evidence="2" key="3">
    <citation type="submission" date="2025-09" db="UniProtKB">
        <authorList>
            <consortium name="Ensembl"/>
        </authorList>
    </citation>
    <scope>IDENTIFICATION</scope>
</reference>
<dbReference type="AlphaFoldDB" id="A0AAY4DNT2"/>
<feature type="compositionally biased region" description="Basic and acidic residues" evidence="1">
    <location>
        <begin position="486"/>
        <end position="530"/>
    </location>
</feature>
<evidence type="ECO:0000256" key="1">
    <source>
        <dbReference type="SAM" id="MobiDB-lite"/>
    </source>
</evidence>
<feature type="region of interest" description="Disordered" evidence="1">
    <location>
        <begin position="1"/>
        <end position="580"/>
    </location>
</feature>